<accession>A0AAE0DID7</accession>
<dbReference type="PANTHER" id="PTHR47966">
    <property type="entry name" value="BETA-SITE APP-CLEAVING ENZYME, ISOFORM A-RELATED"/>
    <property type="match status" value="1"/>
</dbReference>
<dbReference type="AlphaFoldDB" id="A0AAE0DID7"/>
<evidence type="ECO:0000313" key="4">
    <source>
        <dbReference type="Proteomes" id="UP001276659"/>
    </source>
</evidence>
<dbReference type="PRINTS" id="PR00792">
    <property type="entry name" value="PEPSIN"/>
</dbReference>
<evidence type="ECO:0000256" key="1">
    <source>
        <dbReference type="ARBA" id="ARBA00007447"/>
    </source>
</evidence>
<dbReference type="CDD" id="cd05471">
    <property type="entry name" value="pepsin_like"/>
    <property type="match status" value="1"/>
</dbReference>
<keyword evidence="4" id="KW-1185">Reference proteome</keyword>
<proteinExistence type="inferred from homology"/>
<dbReference type="InterPro" id="IPR001461">
    <property type="entry name" value="Aspartic_peptidase_A1"/>
</dbReference>
<evidence type="ECO:0000259" key="2">
    <source>
        <dbReference type="PROSITE" id="PS51767"/>
    </source>
</evidence>
<dbReference type="SUPFAM" id="SSF50630">
    <property type="entry name" value="Acid proteases"/>
    <property type="match status" value="1"/>
</dbReference>
<dbReference type="Proteomes" id="UP001276659">
    <property type="component" value="Unassembled WGS sequence"/>
</dbReference>
<organism evidence="3 4">
    <name type="scientific">Lepraria neglecta</name>
    <dbReference type="NCBI Taxonomy" id="209136"/>
    <lineage>
        <taxon>Eukaryota</taxon>
        <taxon>Fungi</taxon>
        <taxon>Dikarya</taxon>
        <taxon>Ascomycota</taxon>
        <taxon>Pezizomycotina</taxon>
        <taxon>Lecanoromycetes</taxon>
        <taxon>OSLEUM clade</taxon>
        <taxon>Lecanoromycetidae</taxon>
        <taxon>Lecanorales</taxon>
        <taxon>Lecanorineae</taxon>
        <taxon>Stereocaulaceae</taxon>
        <taxon>Lepraria</taxon>
    </lineage>
</organism>
<dbReference type="GO" id="GO:0004190">
    <property type="term" value="F:aspartic-type endopeptidase activity"/>
    <property type="evidence" value="ECO:0007669"/>
    <property type="project" value="InterPro"/>
</dbReference>
<dbReference type="InterPro" id="IPR034164">
    <property type="entry name" value="Pepsin-like_dom"/>
</dbReference>
<dbReference type="PANTHER" id="PTHR47966:SF51">
    <property type="entry name" value="BETA-SITE APP-CLEAVING ENZYME, ISOFORM A-RELATED"/>
    <property type="match status" value="1"/>
</dbReference>
<comment type="similarity">
    <text evidence="1">Belongs to the peptidase A1 family.</text>
</comment>
<dbReference type="PROSITE" id="PS51767">
    <property type="entry name" value="PEPTIDASE_A1"/>
    <property type="match status" value="1"/>
</dbReference>
<dbReference type="InterPro" id="IPR033121">
    <property type="entry name" value="PEPTIDASE_A1"/>
</dbReference>
<reference evidence="3" key="1">
    <citation type="submission" date="2022-11" db="EMBL/GenBank/DDBJ databases">
        <title>Chromosomal genome sequence assembly and mating type (MAT) locus characterization of the leprose asexual lichenized fungus Lepraria neglecta (Nyl.) Erichsen.</title>
        <authorList>
            <person name="Allen J.L."/>
            <person name="Pfeffer B."/>
        </authorList>
    </citation>
    <scope>NUCLEOTIDE SEQUENCE</scope>
    <source>
        <strain evidence="3">Allen 5258</strain>
    </source>
</reference>
<protein>
    <recommendedName>
        <fullName evidence="2">Peptidase A1 domain-containing protein</fullName>
    </recommendedName>
</protein>
<comment type="caution">
    <text evidence="3">The sequence shown here is derived from an EMBL/GenBank/DDBJ whole genome shotgun (WGS) entry which is preliminary data.</text>
</comment>
<feature type="domain" description="Peptidase A1" evidence="2">
    <location>
        <begin position="1"/>
        <end position="274"/>
    </location>
</feature>
<evidence type="ECO:0000313" key="3">
    <source>
        <dbReference type="EMBL" id="KAK3170754.1"/>
    </source>
</evidence>
<dbReference type="InterPro" id="IPR021109">
    <property type="entry name" value="Peptidase_aspartic_dom_sf"/>
</dbReference>
<dbReference type="EMBL" id="JASNWA010000008">
    <property type="protein sequence ID" value="KAK3170754.1"/>
    <property type="molecule type" value="Genomic_DNA"/>
</dbReference>
<dbReference type="Gene3D" id="2.40.70.10">
    <property type="entry name" value="Acid Proteases"/>
    <property type="match status" value="2"/>
</dbReference>
<dbReference type="Pfam" id="PF00026">
    <property type="entry name" value="Asp"/>
    <property type="match status" value="1"/>
</dbReference>
<name>A0AAE0DID7_9LECA</name>
<sequence>MSANDANSYNFGGTSLHKTHTEGFAGQTDSGPVYEDDVTFPGLTGNNVQFFTANETHEAPANDANAIIGMDYTTESNSGFASYFETFINEGKVSQPEFAFYHGTETPELTMGGRDTLRYTGDVFTVPVVKQGYWSINVDSVKVGGVDLGHLTGGGAIVDTGTGFVQAPSEVAAAALPPSSSSTTTRYIYPCNTPADKILAFVIAGHTLALHPDDFTQGPVSKFSEGESPTIPMCKSVVYGNSGVHSSNLGVPFMRSWYTIFHWGAPTGKQVGAGTALMFALAVREGSGEQEEGSGHGKG</sequence>
<dbReference type="GO" id="GO:0006508">
    <property type="term" value="P:proteolysis"/>
    <property type="evidence" value="ECO:0007669"/>
    <property type="project" value="InterPro"/>
</dbReference>
<gene>
    <name evidence="3" type="ORF">OEA41_002836</name>
</gene>